<evidence type="ECO:0000256" key="1">
    <source>
        <dbReference type="SAM" id="SignalP"/>
    </source>
</evidence>
<name>A0A7E4VG60_PANRE</name>
<sequence>MRFQVLILSLVAVASAQPANNLNILRPFLELQRSLANATGLSRLIVPDLDTSVLPQRALNPGQLQQPNFDQFQQPGLGQYLQNLGHFQPADLGQHVNFDKRQKRSNEFEFYIRITGVFTCKGLGHRGEAKLWSDGNILKHDLLQTPKFGPFGLIDVTVRDVQSDANPNPKIYLTFDYECEGCKGTYTTPACNIVSANREPSYAFATRCFLGQHELLKACFDDNMNRGGK</sequence>
<dbReference type="Proteomes" id="UP000492821">
    <property type="component" value="Unassembled WGS sequence"/>
</dbReference>
<reference evidence="2" key="1">
    <citation type="journal article" date="2013" name="Genetics">
        <title>The draft genome and transcriptome of Panagrellus redivivus are shaped by the harsh demands of a free-living lifestyle.</title>
        <authorList>
            <person name="Srinivasan J."/>
            <person name="Dillman A.R."/>
            <person name="Macchietto M.G."/>
            <person name="Heikkinen L."/>
            <person name="Lakso M."/>
            <person name="Fracchia K.M."/>
            <person name="Antoshechkin I."/>
            <person name="Mortazavi A."/>
            <person name="Wong G."/>
            <person name="Sternberg P.W."/>
        </authorList>
    </citation>
    <scope>NUCLEOTIDE SEQUENCE [LARGE SCALE GENOMIC DNA]</scope>
    <source>
        <strain evidence="2">MT8872</strain>
    </source>
</reference>
<evidence type="ECO:0000313" key="3">
    <source>
        <dbReference type="WBParaSite" id="Pan_g20118.t1"/>
    </source>
</evidence>
<feature type="signal peptide" evidence="1">
    <location>
        <begin position="1"/>
        <end position="16"/>
    </location>
</feature>
<dbReference type="WBParaSite" id="Pan_g20118.t1">
    <property type="protein sequence ID" value="Pan_g20118.t1"/>
    <property type="gene ID" value="Pan_g20118"/>
</dbReference>
<keyword evidence="2" id="KW-1185">Reference proteome</keyword>
<evidence type="ECO:0000313" key="2">
    <source>
        <dbReference type="Proteomes" id="UP000492821"/>
    </source>
</evidence>
<reference evidence="3" key="2">
    <citation type="submission" date="2020-10" db="UniProtKB">
        <authorList>
            <consortium name="WormBaseParasite"/>
        </authorList>
    </citation>
    <scope>IDENTIFICATION</scope>
</reference>
<organism evidence="2 3">
    <name type="scientific">Panagrellus redivivus</name>
    <name type="common">Microworm</name>
    <dbReference type="NCBI Taxonomy" id="6233"/>
    <lineage>
        <taxon>Eukaryota</taxon>
        <taxon>Metazoa</taxon>
        <taxon>Ecdysozoa</taxon>
        <taxon>Nematoda</taxon>
        <taxon>Chromadorea</taxon>
        <taxon>Rhabditida</taxon>
        <taxon>Tylenchina</taxon>
        <taxon>Panagrolaimomorpha</taxon>
        <taxon>Panagrolaimoidea</taxon>
        <taxon>Panagrolaimidae</taxon>
        <taxon>Panagrellus</taxon>
    </lineage>
</organism>
<proteinExistence type="predicted"/>
<feature type="chain" id="PRO_5029003288" evidence="1">
    <location>
        <begin position="17"/>
        <end position="229"/>
    </location>
</feature>
<accession>A0A7E4VG60</accession>
<dbReference type="AlphaFoldDB" id="A0A7E4VG60"/>
<keyword evidence="1" id="KW-0732">Signal</keyword>
<protein>
    <submittedName>
        <fullName evidence="3">Secreted protein</fullName>
    </submittedName>
</protein>